<reference evidence="1 2" key="1">
    <citation type="submission" date="2024-08" db="EMBL/GenBank/DDBJ databases">
        <title>Insights into the chromosomal genome structure of Flemingia macrophylla.</title>
        <authorList>
            <person name="Ding Y."/>
            <person name="Zhao Y."/>
            <person name="Bi W."/>
            <person name="Wu M."/>
            <person name="Zhao G."/>
            <person name="Gong Y."/>
            <person name="Li W."/>
            <person name="Zhang P."/>
        </authorList>
    </citation>
    <scope>NUCLEOTIDE SEQUENCE [LARGE SCALE GENOMIC DNA]</scope>
    <source>
        <strain evidence="1">DYQJB</strain>
        <tissue evidence="1">Leaf</tissue>
    </source>
</reference>
<evidence type="ECO:0000313" key="1">
    <source>
        <dbReference type="EMBL" id="KAL2328004.1"/>
    </source>
</evidence>
<dbReference type="PANTHER" id="PTHR47489:SF2">
    <property type="entry name" value="GCN5-RELATED N-ACETYLTRANSFERASE 5, CHLOROPLASTIC"/>
    <property type="match status" value="1"/>
</dbReference>
<dbReference type="AlphaFoldDB" id="A0ABD1LWW6"/>
<proteinExistence type="predicted"/>
<gene>
    <name evidence="1" type="ORF">Fmac_021431</name>
</gene>
<name>A0ABD1LWW6_9FABA</name>
<sequence length="169" mass="18858">MTGGAQLVAEMCYKRLKRIFCTSRRLRVEGRHQQVLFVALLSQPSKINIQAKTASQLVLRLRNHAVNEDTHTILNLALRLRVNDLPQTHLAGTIKVSFDKKGAIASVPTPAPPKDAPYISNMAIHKSLQRGKIPKLTRHRGIGGFFKDFLCNFPKNILTSFSFSTRAVA</sequence>
<evidence type="ECO:0000313" key="2">
    <source>
        <dbReference type="Proteomes" id="UP001603857"/>
    </source>
</evidence>
<dbReference type="EMBL" id="JBGMDY010000007">
    <property type="protein sequence ID" value="KAL2328004.1"/>
    <property type="molecule type" value="Genomic_DNA"/>
</dbReference>
<keyword evidence="2" id="KW-1185">Reference proteome</keyword>
<accession>A0ABD1LWW6</accession>
<protein>
    <submittedName>
        <fullName evidence="1">Uncharacterized protein</fullName>
    </submittedName>
</protein>
<organism evidence="1 2">
    <name type="scientific">Flemingia macrophylla</name>
    <dbReference type="NCBI Taxonomy" id="520843"/>
    <lineage>
        <taxon>Eukaryota</taxon>
        <taxon>Viridiplantae</taxon>
        <taxon>Streptophyta</taxon>
        <taxon>Embryophyta</taxon>
        <taxon>Tracheophyta</taxon>
        <taxon>Spermatophyta</taxon>
        <taxon>Magnoliopsida</taxon>
        <taxon>eudicotyledons</taxon>
        <taxon>Gunneridae</taxon>
        <taxon>Pentapetalae</taxon>
        <taxon>rosids</taxon>
        <taxon>fabids</taxon>
        <taxon>Fabales</taxon>
        <taxon>Fabaceae</taxon>
        <taxon>Papilionoideae</taxon>
        <taxon>50 kb inversion clade</taxon>
        <taxon>NPAAA clade</taxon>
        <taxon>indigoferoid/millettioid clade</taxon>
        <taxon>Phaseoleae</taxon>
        <taxon>Flemingia</taxon>
    </lineage>
</organism>
<comment type="caution">
    <text evidence="1">The sequence shown here is derived from an EMBL/GenBank/DDBJ whole genome shotgun (WGS) entry which is preliminary data.</text>
</comment>
<dbReference type="Proteomes" id="UP001603857">
    <property type="component" value="Unassembled WGS sequence"/>
</dbReference>
<dbReference type="PANTHER" id="PTHR47489">
    <property type="entry name" value="ACYL-COA N-ACYLTRANSFERASES (NAT) SUPERFAMILY PROTEIN"/>
    <property type="match status" value="1"/>
</dbReference>